<dbReference type="AlphaFoldDB" id="A0A921ZNM5"/>
<reference evidence="4" key="2">
    <citation type="submission" date="2020-12" db="EMBL/GenBank/DDBJ databases">
        <authorList>
            <person name="Kanost M."/>
        </authorList>
    </citation>
    <scope>NUCLEOTIDE SEQUENCE</scope>
</reference>
<dbReference type="SUPFAM" id="SSF53474">
    <property type="entry name" value="alpha/beta-Hydrolases"/>
    <property type="match status" value="1"/>
</dbReference>
<evidence type="ECO:0000256" key="2">
    <source>
        <dbReference type="SAM" id="SignalP"/>
    </source>
</evidence>
<dbReference type="PANTHER" id="PTHR11559">
    <property type="entry name" value="CARBOXYLESTERASE"/>
    <property type="match status" value="1"/>
</dbReference>
<dbReference type="PROSITE" id="PS00941">
    <property type="entry name" value="CARBOXYLESTERASE_B_2"/>
    <property type="match status" value="1"/>
</dbReference>
<dbReference type="InterPro" id="IPR002018">
    <property type="entry name" value="CarbesteraseB"/>
</dbReference>
<feature type="chain" id="PRO_5038276583" description="Carboxylesterase type B domain-containing protein" evidence="2">
    <location>
        <begin position="22"/>
        <end position="563"/>
    </location>
</feature>
<keyword evidence="2" id="KW-0732">Signal</keyword>
<protein>
    <recommendedName>
        <fullName evidence="3">Carboxylesterase type B domain-containing protein</fullName>
    </recommendedName>
</protein>
<dbReference type="InterPro" id="IPR029058">
    <property type="entry name" value="AB_hydrolase_fold"/>
</dbReference>
<name>A0A921ZNM5_MANSE</name>
<dbReference type="EMBL" id="JH668743">
    <property type="protein sequence ID" value="KAG6461397.1"/>
    <property type="molecule type" value="Genomic_DNA"/>
</dbReference>
<dbReference type="Proteomes" id="UP000791440">
    <property type="component" value="Unassembled WGS sequence"/>
</dbReference>
<keyword evidence="1" id="KW-0325">Glycoprotein</keyword>
<dbReference type="InterPro" id="IPR050309">
    <property type="entry name" value="Type-B_Carboxylest/Lipase"/>
</dbReference>
<evidence type="ECO:0000259" key="3">
    <source>
        <dbReference type="Pfam" id="PF00135"/>
    </source>
</evidence>
<sequence length="563" mass="62006">MAGGRVLKICVLCAVLSSALAQEIRVNTTEGIVEGVRAPDGNYFAFYDIPYAGPTSGENRFKAPTPPPVRTQVFQAINRNTICAQPTSRGLVGTEDCLTLSVFTQNFTTPKPVLVWLNAEEYTNTPTSTMSYRRLVEEGLVFVTINFRVSVFGFLCLGVPDAPGNAGLRDIIQGLKWVQANIANFGGQPGNVMLIGHGSGAALVDLITMSPQAENLVHKAITLSGSALAHTAVAYDPVGYAELFGASLSYTDNSREKLAKLIQTTRTDLLVGALNSFKFTNSTPLFAPCIENVNLNPNDTILADAPINLLRSGKYLQIPYISAYTTREGTLRAAQAVQDKWLEEMQANFTNFLPVDIRPGSNLTTVASSMRRFYFSESPIDMATIEDYLEYHGDTLVLIPIVRAARERGLTSSQSVRLLEFAHRGTFNSDWPFHQIPLSGARHGAFLNYLFDFDLRPGDDTARVALVRRISRFAYTGDPNSPDAPQWNAITSETVHYNYIEGNSLLNVSVVYTEGSKMNPHAIRMNFWNDTYTRYYVPPPAFSSSNVVSFSIVLLFCTFISML</sequence>
<keyword evidence="5" id="KW-1185">Reference proteome</keyword>
<evidence type="ECO:0000256" key="1">
    <source>
        <dbReference type="ARBA" id="ARBA00023180"/>
    </source>
</evidence>
<proteinExistence type="predicted"/>
<feature type="domain" description="Carboxylesterase type B" evidence="3">
    <location>
        <begin position="24"/>
        <end position="503"/>
    </location>
</feature>
<reference evidence="4" key="1">
    <citation type="journal article" date="2016" name="Insect Biochem. Mol. Biol.">
        <title>Multifaceted biological insights from a draft genome sequence of the tobacco hornworm moth, Manduca sexta.</title>
        <authorList>
            <person name="Kanost M.R."/>
            <person name="Arrese E.L."/>
            <person name="Cao X."/>
            <person name="Chen Y.R."/>
            <person name="Chellapilla S."/>
            <person name="Goldsmith M.R."/>
            <person name="Grosse-Wilde E."/>
            <person name="Heckel D.G."/>
            <person name="Herndon N."/>
            <person name="Jiang H."/>
            <person name="Papanicolaou A."/>
            <person name="Qu J."/>
            <person name="Soulages J.L."/>
            <person name="Vogel H."/>
            <person name="Walters J."/>
            <person name="Waterhouse R.M."/>
            <person name="Ahn S.J."/>
            <person name="Almeida F.C."/>
            <person name="An C."/>
            <person name="Aqrawi P."/>
            <person name="Bretschneider A."/>
            <person name="Bryant W.B."/>
            <person name="Bucks S."/>
            <person name="Chao H."/>
            <person name="Chevignon G."/>
            <person name="Christen J.M."/>
            <person name="Clarke D.F."/>
            <person name="Dittmer N.T."/>
            <person name="Ferguson L.C.F."/>
            <person name="Garavelou S."/>
            <person name="Gordon K.H.J."/>
            <person name="Gunaratna R.T."/>
            <person name="Han Y."/>
            <person name="Hauser F."/>
            <person name="He Y."/>
            <person name="Heidel-Fischer H."/>
            <person name="Hirsh A."/>
            <person name="Hu Y."/>
            <person name="Jiang H."/>
            <person name="Kalra D."/>
            <person name="Klinner C."/>
            <person name="Konig C."/>
            <person name="Kovar C."/>
            <person name="Kroll A.R."/>
            <person name="Kuwar S.S."/>
            <person name="Lee S.L."/>
            <person name="Lehman R."/>
            <person name="Li K."/>
            <person name="Li Z."/>
            <person name="Liang H."/>
            <person name="Lovelace S."/>
            <person name="Lu Z."/>
            <person name="Mansfield J.H."/>
            <person name="McCulloch K.J."/>
            <person name="Mathew T."/>
            <person name="Morton B."/>
            <person name="Muzny D.M."/>
            <person name="Neunemann D."/>
            <person name="Ongeri F."/>
            <person name="Pauchet Y."/>
            <person name="Pu L.L."/>
            <person name="Pyrousis I."/>
            <person name="Rao X.J."/>
            <person name="Redding A."/>
            <person name="Roesel C."/>
            <person name="Sanchez-Gracia A."/>
            <person name="Schaack S."/>
            <person name="Shukla A."/>
            <person name="Tetreau G."/>
            <person name="Wang Y."/>
            <person name="Xiong G.H."/>
            <person name="Traut W."/>
            <person name="Walsh T.K."/>
            <person name="Worley K.C."/>
            <person name="Wu D."/>
            <person name="Wu W."/>
            <person name="Wu Y.Q."/>
            <person name="Zhang X."/>
            <person name="Zou Z."/>
            <person name="Zucker H."/>
            <person name="Briscoe A.D."/>
            <person name="Burmester T."/>
            <person name="Clem R.J."/>
            <person name="Feyereisen R."/>
            <person name="Grimmelikhuijzen C.J.P."/>
            <person name="Hamodrakas S.J."/>
            <person name="Hansson B.S."/>
            <person name="Huguet E."/>
            <person name="Jermiin L.S."/>
            <person name="Lan Q."/>
            <person name="Lehman H.K."/>
            <person name="Lorenzen M."/>
            <person name="Merzendorfer H."/>
            <person name="Michalopoulos I."/>
            <person name="Morton D.B."/>
            <person name="Muthukrishnan S."/>
            <person name="Oakeshott J.G."/>
            <person name="Palmer W."/>
            <person name="Park Y."/>
            <person name="Passarelli A.L."/>
            <person name="Rozas J."/>
            <person name="Schwartz L.M."/>
            <person name="Smith W."/>
            <person name="Southgate A."/>
            <person name="Vilcinskas A."/>
            <person name="Vogt R."/>
            <person name="Wang P."/>
            <person name="Werren J."/>
            <person name="Yu X.Q."/>
            <person name="Zhou J.J."/>
            <person name="Brown S.J."/>
            <person name="Scherer S.E."/>
            <person name="Richards S."/>
            <person name="Blissard G.W."/>
        </authorList>
    </citation>
    <scope>NUCLEOTIDE SEQUENCE</scope>
</reference>
<organism evidence="4 5">
    <name type="scientific">Manduca sexta</name>
    <name type="common">Tobacco hawkmoth</name>
    <name type="synonym">Tobacco hornworm</name>
    <dbReference type="NCBI Taxonomy" id="7130"/>
    <lineage>
        <taxon>Eukaryota</taxon>
        <taxon>Metazoa</taxon>
        <taxon>Ecdysozoa</taxon>
        <taxon>Arthropoda</taxon>
        <taxon>Hexapoda</taxon>
        <taxon>Insecta</taxon>
        <taxon>Pterygota</taxon>
        <taxon>Neoptera</taxon>
        <taxon>Endopterygota</taxon>
        <taxon>Lepidoptera</taxon>
        <taxon>Glossata</taxon>
        <taxon>Ditrysia</taxon>
        <taxon>Bombycoidea</taxon>
        <taxon>Sphingidae</taxon>
        <taxon>Sphinginae</taxon>
        <taxon>Sphingini</taxon>
        <taxon>Manduca</taxon>
    </lineage>
</organism>
<dbReference type="EMBL" id="JH668743">
    <property type="protein sequence ID" value="KAG6461396.1"/>
    <property type="molecule type" value="Genomic_DNA"/>
</dbReference>
<dbReference type="InterPro" id="IPR019819">
    <property type="entry name" value="Carboxylesterase_B_CS"/>
</dbReference>
<feature type="signal peptide" evidence="2">
    <location>
        <begin position="1"/>
        <end position="21"/>
    </location>
</feature>
<evidence type="ECO:0000313" key="4">
    <source>
        <dbReference type="EMBL" id="KAG6461397.1"/>
    </source>
</evidence>
<gene>
    <name evidence="4" type="ORF">O3G_MSEX012600</name>
</gene>
<dbReference type="Gene3D" id="3.40.50.1820">
    <property type="entry name" value="alpha/beta hydrolase"/>
    <property type="match status" value="1"/>
</dbReference>
<comment type="caution">
    <text evidence="4">The sequence shown here is derived from an EMBL/GenBank/DDBJ whole genome shotgun (WGS) entry which is preliminary data.</text>
</comment>
<accession>A0A921ZNM5</accession>
<dbReference type="Pfam" id="PF00135">
    <property type="entry name" value="COesterase"/>
    <property type="match status" value="1"/>
</dbReference>
<evidence type="ECO:0000313" key="5">
    <source>
        <dbReference type="Proteomes" id="UP000791440"/>
    </source>
</evidence>